<protein>
    <submittedName>
        <fullName evidence="2">Uncharacterized protein</fullName>
    </submittedName>
</protein>
<sequence length="264" mass="28186">MPSFAGLIAGALGGAAKGYEEGAQMEMKKQGELDLKRQLMDAEAQKQLQIDAIKRERDIADEDRKMSPEYLAKVSAADLTKAQGALGNRKTLAPLAAETETTEYTAKKPLDETKAADAVAAKIRESTTLAGNKDFVNAETTLAEVKGAAGTKQAQIRADSIRDRGPGGGSSAVKVRSTYTDDQGQKIAVLSDGSTKVLGKAADYDKTLSNLITKMAKDDFKFAKLPEAEKRKKAEERLRGSIVVPSSGRDLSGLSAYERDAKAD</sequence>
<feature type="region of interest" description="Disordered" evidence="1">
    <location>
        <begin position="148"/>
        <end position="177"/>
    </location>
</feature>
<name>A0A6J5NR54_9CAUD</name>
<accession>A0A6J5NR54</accession>
<organism evidence="2">
    <name type="scientific">uncultured Caudovirales phage</name>
    <dbReference type="NCBI Taxonomy" id="2100421"/>
    <lineage>
        <taxon>Viruses</taxon>
        <taxon>Duplodnaviria</taxon>
        <taxon>Heunggongvirae</taxon>
        <taxon>Uroviricota</taxon>
        <taxon>Caudoviricetes</taxon>
        <taxon>Peduoviridae</taxon>
        <taxon>Maltschvirus</taxon>
        <taxon>Maltschvirus maltsch</taxon>
    </lineage>
</organism>
<evidence type="ECO:0000256" key="1">
    <source>
        <dbReference type="SAM" id="MobiDB-lite"/>
    </source>
</evidence>
<proteinExistence type="predicted"/>
<feature type="region of interest" description="Disordered" evidence="1">
    <location>
        <begin position="231"/>
        <end position="264"/>
    </location>
</feature>
<evidence type="ECO:0000313" key="2">
    <source>
        <dbReference type="EMBL" id="CAB4159588.1"/>
    </source>
</evidence>
<gene>
    <name evidence="2" type="ORF">UFOVP715_17</name>
</gene>
<reference evidence="2" key="1">
    <citation type="submission" date="2020-04" db="EMBL/GenBank/DDBJ databases">
        <authorList>
            <person name="Chiriac C."/>
            <person name="Salcher M."/>
            <person name="Ghai R."/>
            <person name="Kavagutti S V."/>
        </authorList>
    </citation>
    <scope>NUCLEOTIDE SEQUENCE</scope>
</reference>
<dbReference type="EMBL" id="LR796687">
    <property type="protein sequence ID" value="CAB4159588.1"/>
    <property type="molecule type" value="Genomic_DNA"/>
</dbReference>